<dbReference type="OrthoDB" id="9792021at2"/>
<dbReference type="InterPro" id="IPR006665">
    <property type="entry name" value="OmpA-like"/>
</dbReference>
<evidence type="ECO:0000256" key="1">
    <source>
        <dbReference type="ARBA" id="ARBA00004442"/>
    </source>
</evidence>
<protein>
    <submittedName>
        <fullName evidence="8">DUF4892 domain-containing protein</fullName>
    </submittedName>
</protein>
<dbReference type="InterPro" id="IPR050330">
    <property type="entry name" value="Bact_OuterMem_StrucFunc"/>
</dbReference>
<dbReference type="InterPro" id="IPR032608">
    <property type="entry name" value="DUF4892"/>
</dbReference>
<sequence length="323" mass="35387">MRSELKWLAAALLAWPLFAAATDDDDHGSKDHPLVSRFAGSYIRDYKVFDFDTLRLPLGPVPEYKHDRLDAGAKIKQVEGKITNITYVLPKNKSLLEVQRNYEQALAQGPLQTVYSCHSEACGLGMHWLMDFDQSSRFGSAICDSSSEGAAAYVARTTQPSPEAYVFIYLCSNGAGSQIVVRQRIVEVRAMAQGQVSVRDASYLEQQLAGAGHVAVDGIYFDTASATIRPESKPALEMMAAVLRQRPDLKVYVVGHTDNQGNEAANTQLSKSRAQAVVQSLTKNFGISQERVQARGAASWSPVASNHSETGMASNRRVEMVEQ</sequence>
<evidence type="ECO:0000256" key="5">
    <source>
        <dbReference type="SAM" id="MobiDB-lite"/>
    </source>
</evidence>
<comment type="caution">
    <text evidence="8">The sequence shown here is derived from an EMBL/GenBank/DDBJ whole genome shotgun (WGS) entry which is preliminary data.</text>
</comment>
<dbReference type="PANTHER" id="PTHR30329:SF21">
    <property type="entry name" value="LIPOPROTEIN YIAD-RELATED"/>
    <property type="match status" value="1"/>
</dbReference>
<dbReference type="SUPFAM" id="SSF103088">
    <property type="entry name" value="OmpA-like"/>
    <property type="match status" value="1"/>
</dbReference>
<feature type="chain" id="PRO_5016744605" evidence="6">
    <location>
        <begin position="22"/>
        <end position="323"/>
    </location>
</feature>
<feature type="signal peptide" evidence="6">
    <location>
        <begin position="1"/>
        <end position="21"/>
    </location>
</feature>
<dbReference type="RefSeq" id="WP_114824626.1">
    <property type="nucleotide sequence ID" value="NZ_QQSY01000002.1"/>
</dbReference>
<dbReference type="GO" id="GO:0009279">
    <property type="term" value="C:cell outer membrane"/>
    <property type="evidence" value="ECO:0007669"/>
    <property type="project" value="UniProtKB-SubCell"/>
</dbReference>
<dbReference type="PANTHER" id="PTHR30329">
    <property type="entry name" value="STATOR ELEMENT OF FLAGELLAR MOTOR COMPLEX"/>
    <property type="match status" value="1"/>
</dbReference>
<comment type="subcellular location">
    <subcellularLocation>
        <location evidence="1">Cell outer membrane</location>
    </subcellularLocation>
</comment>
<organism evidence="8 9">
    <name type="scientific">Dyella solisilvae</name>
    <dbReference type="NCBI Taxonomy" id="1920168"/>
    <lineage>
        <taxon>Bacteria</taxon>
        <taxon>Pseudomonadati</taxon>
        <taxon>Pseudomonadota</taxon>
        <taxon>Gammaproteobacteria</taxon>
        <taxon>Lysobacterales</taxon>
        <taxon>Rhodanobacteraceae</taxon>
        <taxon>Dyella</taxon>
    </lineage>
</organism>
<dbReference type="InterPro" id="IPR006664">
    <property type="entry name" value="OMP_bac"/>
</dbReference>
<dbReference type="Gene3D" id="3.30.1330.60">
    <property type="entry name" value="OmpA-like domain"/>
    <property type="match status" value="1"/>
</dbReference>
<evidence type="ECO:0000256" key="3">
    <source>
        <dbReference type="ARBA" id="ARBA00023237"/>
    </source>
</evidence>
<dbReference type="Pfam" id="PF16234">
    <property type="entry name" value="DUF4892"/>
    <property type="match status" value="1"/>
</dbReference>
<dbReference type="PRINTS" id="PR01021">
    <property type="entry name" value="OMPADOMAIN"/>
</dbReference>
<evidence type="ECO:0000313" key="9">
    <source>
        <dbReference type="Proteomes" id="UP000254711"/>
    </source>
</evidence>
<feature type="domain" description="OmpA-like" evidence="7">
    <location>
        <begin position="210"/>
        <end position="323"/>
    </location>
</feature>
<dbReference type="AlphaFoldDB" id="A0A370K7C0"/>
<dbReference type="EMBL" id="QQSY01000002">
    <property type="protein sequence ID" value="RDI98536.1"/>
    <property type="molecule type" value="Genomic_DNA"/>
</dbReference>
<reference evidence="8 9" key="1">
    <citation type="submission" date="2018-07" db="EMBL/GenBank/DDBJ databases">
        <title>Dyella solisilvae sp. nov., isolated from the pine and broad-leaved mixed forest soil.</title>
        <authorList>
            <person name="Gao Z."/>
            <person name="Qiu L."/>
        </authorList>
    </citation>
    <scope>NUCLEOTIDE SEQUENCE [LARGE SCALE GENOMIC DNA]</scope>
    <source>
        <strain evidence="8 9">DHG54</strain>
    </source>
</reference>
<dbReference type="Pfam" id="PF00691">
    <property type="entry name" value="OmpA"/>
    <property type="match status" value="1"/>
</dbReference>
<keyword evidence="2 4" id="KW-0472">Membrane</keyword>
<dbReference type="Proteomes" id="UP000254711">
    <property type="component" value="Unassembled WGS sequence"/>
</dbReference>
<evidence type="ECO:0000313" key="8">
    <source>
        <dbReference type="EMBL" id="RDI98536.1"/>
    </source>
</evidence>
<keyword evidence="6" id="KW-0732">Signal</keyword>
<keyword evidence="9" id="KW-1185">Reference proteome</keyword>
<evidence type="ECO:0000256" key="2">
    <source>
        <dbReference type="ARBA" id="ARBA00023136"/>
    </source>
</evidence>
<dbReference type="PROSITE" id="PS51123">
    <property type="entry name" value="OMPA_2"/>
    <property type="match status" value="1"/>
</dbReference>
<gene>
    <name evidence="8" type="ORF">DVT68_08370</name>
</gene>
<evidence type="ECO:0000256" key="4">
    <source>
        <dbReference type="PROSITE-ProRule" id="PRU00473"/>
    </source>
</evidence>
<feature type="region of interest" description="Disordered" evidence="5">
    <location>
        <begin position="297"/>
        <end position="323"/>
    </location>
</feature>
<evidence type="ECO:0000259" key="7">
    <source>
        <dbReference type="PROSITE" id="PS51123"/>
    </source>
</evidence>
<evidence type="ECO:0000256" key="6">
    <source>
        <dbReference type="SAM" id="SignalP"/>
    </source>
</evidence>
<keyword evidence="3" id="KW-0998">Cell outer membrane</keyword>
<dbReference type="InterPro" id="IPR036737">
    <property type="entry name" value="OmpA-like_sf"/>
</dbReference>
<proteinExistence type="predicted"/>
<accession>A0A370K7C0</accession>
<feature type="compositionally biased region" description="Polar residues" evidence="5">
    <location>
        <begin position="302"/>
        <end position="313"/>
    </location>
</feature>
<dbReference type="CDD" id="cd07185">
    <property type="entry name" value="OmpA_C-like"/>
    <property type="match status" value="1"/>
</dbReference>
<name>A0A370K7C0_9GAMM</name>